<keyword evidence="5 6" id="KW-0472">Membrane</keyword>
<reference evidence="10" key="2">
    <citation type="submission" date="2017-02" db="EMBL/GenBank/DDBJ databases">
        <title>Sunflower complete genome.</title>
        <authorList>
            <person name="Langlade N."/>
            <person name="Munos S."/>
        </authorList>
    </citation>
    <scope>NUCLEOTIDE SEQUENCE [LARGE SCALE GENOMIC DNA]</scope>
    <source>
        <tissue evidence="10">Leaves</tissue>
    </source>
</reference>
<evidence type="ECO:0000256" key="3">
    <source>
        <dbReference type="ARBA" id="ARBA00022692"/>
    </source>
</evidence>
<dbReference type="InterPro" id="IPR000620">
    <property type="entry name" value="EamA_dom"/>
</dbReference>
<feature type="transmembrane region" description="Helical" evidence="6">
    <location>
        <begin position="115"/>
        <end position="137"/>
    </location>
</feature>
<evidence type="ECO:0000313" key="11">
    <source>
        <dbReference type="Proteomes" id="UP000215914"/>
    </source>
</evidence>
<dbReference type="InterPro" id="IPR030184">
    <property type="entry name" value="WAT1-related"/>
</dbReference>
<sequence length="290" mass="32530">MQYFIKMYILGSNHQLQCNTKYDGKAGLEDNPWFNKDYGICVRGWWGMWLTFYKGVDIHLWKTNVNLLNGHHHSSHVLYSSNRVMGSLLAIGSSISYSIWLIIQFEQTNMLKTYPCPYSVTVITSTMGAVQALVFGLCTERHWGDWKLGWNVRLLTVAYSGMLASGLMFTFVTRCMQMRGPLFVYAFNPLLLDLVAIAGSLVLNESLHLGSVLGAILIIFGLYAVLWGKGKEVKKVAQLCQIREPSIRTSDGAIDGESEHSSFDVDDSDSKHSSVRSANGELRRVEVVVT</sequence>
<name>A0A251TU06_HELAN</name>
<dbReference type="Gramene" id="mRNA:HanXRQr2_Chr09g0372271">
    <property type="protein sequence ID" value="mRNA:HanXRQr2_Chr09g0372271"/>
    <property type="gene ID" value="HanXRQr2_Chr09g0372271"/>
</dbReference>
<dbReference type="GO" id="GO:0022857">
    <property type="term" value="F:transmembrane transporter activity"/>
    <property type="evidence" value="ECO:0007669"/>
    <property type="project" value="InterPro"/>
</dbReference>
<evidence type="ECO:0000256" key="7">
    <source>
        <dbReference type="SAM" id="MobiDB-lite"/>
    </source>
</evidence>
<evidence type="ECO:0000259" key="8">
    <source>
        <dbReference type="Pfam" id="PF00892"/>
    </source>
</evidence>
<gene>
    <name evidence="10" type="ORF">HannXRQ_Chr09g0245131</name>
    <name evidence="9" type="ORF">HanXRQr2_Chr09g0372271</name>
</gene>
<comment type="similarity">
    <text evidence="2 6">Belongs to the drug/metabolite transporter (DMT) superfamily. Plant drug/metabolite exporter (P-DME) (TC 2.A.7.4) family.</text>
</comment>
<evidence type="ECO:0000313" key="10">
    <source>
        <dbReference type="EMBL" id="OTG14056.1"/>
    </source>
</evidence>
<feature type="transmembrane region" description="Helical" evidence="6">
    <location>
        <begin position="157"/>
        <end position="175"/>
    </location>
</feature>
<dbReference type="AlphaFoldDB" id="A0A251TU06"/>
<protein>
    <recommendedName>
        <fullName evidence="6">WAT1-related protein</fullName>
    </recommendedName>
</protein>
<evidence type="ECO:0000256" key="2">
    <source>
        <dbReference type="ARBA" id="ARBA00007635"/>
    </source>
</evidence>
<dbReference type="PANTHER" id="PTHR31218">
    <property type="entry name" value="WAT1-RELATED PROTEIN"/>
    <property type="match status" value="1"/>
</dbReference>
<dbReference type="Pfam" id="PF00892">
    <property type="entry name" value="EamA"/>
    <property type="match status" value="1"/>
</dbReference>
<feature type="transmembrane region" description="Helical" evidence="6">
    <location>
        <begin position="182"/>
        <end position="203"/>
    </location>
</feature>
<keyword evidence="3 6" id="KW-0812">Transmembrane</keyword>
<evidence type="ECO:0000256" key="6">
    <source>
        <dbReference type="RuleBase" id="RU363077"/>
    </source>
</evidence>
<dbReference type="Proteomes" id="UP000215914">
    <property type="component" value="Chromosome 9"/>
</dbReference>
<feature type="transmembrane region" description="Helical" evidence="6">
    <location>
        <begin position="209"/>
        <end position="228"/>
    </location>
</feature>
<keyword evidence="11" id="KW-1185">Reference proteome</keyword>
<dbReference type="EMBL" id="MNCJ02000324">
    <property type="protein sequence ID" value="KAF5789523.1"/>
    <property type="molecule type" value="Genomic_DNA"/>
</dbReference>
<dbReference type="GO" id="GO:0005886">
    <property type="term" value="C:plasma membrane"/>
    <property type="evidence" value="ECO:0000318"/>
    <property type="project" value="GO_Central"/>
</dbReference>
<dbReference type="EMBL" id="CM007898">
    <property type="protein sequence ID" value="OTG14056.1"/>
    <property type="molecule type" value="Genomic_DNA"/>
</dbReference>
<proteinExistence type="inferred from homology"/>
<evidence type="ECO:0000256" key="5">
    <source>
        <dbReference type="ARBA" id="ARBA00023136"/>
    </source>
</evidence>
<dbReference type="InParanoid" id="A0A251TU06"/>
<organism evidence="10 11">
    <name type="scientific">Helianthus annuus</name>
    <name type="common">Common sunflower</name>
    <dbReference type="NCBI Taxonomy" id="4232"/>
    <lineage>
        <taxon>Eukaryota</taxon>
        <taxon>Viridiplantae</taxon>
        <taxon>Streptophyta</taxon>
        <taxon>Embryophyta</taxon>
        <taxon>Tracheophyta</taxon>
        <taxon>Spermatophyta</taxon>
        <taxon>Magnoliopsida</taxon>
        <taxon>eudicotyledons</taxon>
        <taxon>Gunneridae</taxon>
        <taxon>Pentapetalae</taxon>
        <taxon>asterids</taxon>
        <taxon>campanulids</taxon>
        <taxon>Asterales</taxon>
        <taxon>Asteraceae</taxon>
        <taxon>Asteroideae</taxon>
        <taxon>Heliantheae alliance</taxon>
        <taxon>Heliantheae</taxon>
        <taxon>Helianthus</taxon>
    </lineage>
</organism>
<dbReference type="InterPro" id="IPR037185">
    <property type="entry name" value="EmrE-like"/>
</dbReference>
<evidence type="ECO:0000256" key="1">
    <source>
        <dbReference type="ARBA" id="ARBA00004141"/>
    </source>
</evidence>
<comment type="subcellular location">
    <subcellularLocation>
        <location evidence="1 6">Membrane</location>
        <topology evidence="1 6">Multi-pass membrane protein</topology>
    </subcellularLocation>
</comment>
<feature type="transmembrane region" description="Helical" evidence="6">
    <location>
        <begin position="84"/>
        <end position="103"/>
    </location>
</feature>
<reference evidence="9" key="3">
    <citation type="submission" date="2020-06" db="EMBL/GenBank/DDBJ databases">
        <title>Helianthus annuus Genome sequencing and assembly Release 2.</title>
        <authorList>
            <person name="Gouzy J."/>
            <person name="Langlade N."/>
            <person name="Munos S."/>
        </authorList>
    </citation>
    <scope>NUCLEOTIDE SEQUENCE</scope>
    <source>
        <tissue evidence="9">Leaves</tissue>
    </source>
</reference>
<feature type="domain" description="EamA" evidence="8">
    <location>
        <begin position="85"/>
        <end position="226"/>
    </location>
</feature>
<feature type="region of interest" description="Disordered" evidence="7">
    <location>
        <begin position="250"/>
        <end position="278"/>
    </location>
</feature>
<reference evidence="9 11" key="1">
    <citation type="journal article" date="2017" name="Nature">
        <title>The sunflower genome provides insights into oil metabolism, flowering and Asterid evolution.</title>
        <authorList>
            <person name="Badouin H."/>
            <person name="Gouzy J."/>
            <person name="Grassa C.J."/>
            <person name="Murat F."/>
            <person name="Staton S.E."/>
            <person name="Cottret L."/>
            <person name="Lelandais-Briere C."/>
            <person name="Owens G.L."/>
            <person name="Carrere S."/>
            <person name="Mayjonade B."/>
            <person name="Legrand L."/>
            <person name="Gill N."/>
            <person name="Kane N.C."/>
            <person name="Bowers J.E."/>
            <person name="Hubner S."/>
            <person name="Bellec A."/>
            <person name="Berard A."/>
            <person name="Berges H."/>
            <person name="Blanchet N."/>
            <person name="Boniface M.C."/>
            <person name="Brunel D."/>
            <person name="Catrice O."/>
            <person name="Chaidir N."/>
            <person name="Claudel C."/>
            <person name="Donnadieu C."/>
            <person name="Faraut T."/>
            <person name="Fievet G."/>
            <person name="Helmstetter N."/>
            <person name="King M."/>
            <person name="Knapp S.J."/>
            <person name="Lai Z."/>
            <person name="Le Paslier M.C."/>
            <person name="Lippi Y."/>
            <person name="Lorenzon L."/>
            <person name="Mandel J.R."/>
            <person name="Marage G."/>
            <person name="Marchand G."/>
            <person name="Marquand E."/>
            <person name="Bret-Mestries E."/>
            <person name="Morien E."/>
            <person name="Nambeesan S."/>
            <person name="Nguyen T."/>
            <person name="Pegot-Espagnet P."/>
            <person name="Pouilly N."/>
            <person name="Raftis F."/>
            <person name="Sallet E."/>
            <person name="Schiex T."/>
            <person name="Thomas J."/>
            <person name="Vandecasteele C."/>
            <person name="Vares D."/>
            <person name="Vear F."/>
            <person name="Vautrin S."/>
            <person name="Crespi M."/>
            <person name="Mangin B."/>
            <person name="Burke J.M."/>
            <person name="Salse J."/>
            <person name="Munos S."/>
            <person name="Vincourt P."/>
            <person name="Rieseberg L.H."/>
            <person name="Langlade N.B."/>
        </authorList>
    </citation>
    <scope>NUCLEOTIDE SEQUENCE [LARGE SCALE GENOMIC DNA]</scope>
    <source>
        <strain evidence="11">cv. SF193</strain>
        <tissue evidence="9">Leaves</tissue>
    </source>
</reference>
<dbReference type="SUPFAM" id="SSF103481">
    <property type="entry name" value="Multidrug resistance efflux transporter EmrE"/>
    <property type="match status" value="1"/>
</dbReference>
<dbReference type="OMA" id="NTESNTH"/>
<keyword evidence="4 6" id="KW-1133">Transmembrane helix</keyword>
<accession>A0A251TU06</accession>
<evidence type="ECO:0000256" key="4">
    <source>
        <dbReference type="ARBA" id="ARBA00022989"/>
    </source>
</evidence>
<feature type="compositionally biased region" description="Basic and acidic residues" evidence="7">
    <location>
        <begin position="257"/>
        <end position="272"/>
    </location>
</feature>
<evidence type="ECO:0000313" key="9">
    <source>
        <dbReference type="EMBL" id="KAF5789523.1"/>
    </source>
</evidence>